<dbReference type="Proteomes" id="UP000054893">
    <property type="component" value="Unassembled WGS sequence"/>
</dbReference>
<name>A0A158GCS6_CABSO</name>
<evidence type="ECO:0000313" key="2">
    <source>
        <dbReference type="Proteomes" id="UP000054893"/>
    </source>
</evidence>
<reference evidence="1 2" key="1">
    <citation type="submission" date="2016-01" db="EMBL/GenBank/DDBJ databases">
        <authorList>
            <person name="Oliw E.H."/>
        </authorList>
    </citation>
    <scope>NUCLEOTIDE SEQUENCE [LARGE SCALE GENOMIC DNA]</scope>
    <source>
        <strain evidence="1">LMG 22029</strain>
    </source>
</reference>
<dbReference type="AlphaFoldDB" id="A0A158GCS6"/>
<protein>
    <submittedName>
        <fullName evidence="1">Uncharacterized protein</fullName>
    </submittedName>
</protein>
<dbReference type="EMBL" id="FCOC02000006">
    <property type="protein sequence ID" value="SAL29905.1"/>
    <property type="molecule type" value="Genomic_DNA"/>
</dbReference>
<evidence type="ECO:0000313" key="1">
    <source>
        <dbReference type="EMBL" id="SAL29905.1"/>
    </source>
</evidence>
<proteinExistence type="predicted"/>
<sequence length="68" mass="7502">MLERLIHYFRSHEGVRFALATTLPMTSSPVFRAANNALNLSIEERLPESAGHNFGRTLGAYPGSSVIQ</sequence>
<organism evidence="1 2">
    <name type="scientific">Caballeronia sordidicola</name>
    <name type="common">Burkholderia sordidicola</name>
    <dbReference type="NCBI Taxonomy" id="196367"/>
    <lineage>
        <taxon>Bacteria</taxon>
        <taxon>Pseudomonadati</taxon>
        <taxon>Pseudomonadota</taxon>
        <taxon>Betaproteobacteria</taxon>
        <taxon>Burkholderiales</taxon>
        <taxon>Burkholderiaceae</taxon>
        <taxon>Caballeronia</taxon>
    </lineage>
</organism>
<accession>A0A158GCS6</accession>
<gene>
    <name evidence="1" type="ORF">AWB64_02592</name>
</gene>